<evidence type="ECO:0000256" key="2">
    <source>
        <dbReference type="SAM" id="Phobius"/>
    </source>
</evidence>
<accession>A0AAD5TYV1</accession>
<evidence type="ECO:0000256" key="1">
    <source>
        <dbReference type="SAM" id="MobiDB-lite"/>
    </source>
</evidence>
<name>A0AAD5TYV1_9FUNG</name>
<gene>
    <name evidence="3" type="ORF">HK099_005922</name>
</gene>
<feature type="region of interest" description="Disordered" evidence="1">
    <location>
        <begin position="53"/>
        <end position="110"/>
    </location>
</feature>
<organism evidence="3 4">
    <name type="scientific">Clydaea vesicula</name>
    <dbReference type="NCBI Taxonomy" id="447962"/>
    <lineage>
        <taxon>Eukaryota</taxon>
        <taxon>Fungi</taxon>
        <taxon>Fungi incertae sedis</taxon>
        <taxon>Chytridiomycota</taxon>
        <taxon>Chytridiomycota incertae sedis</taxon>
        <taxon>Chytridiomycetes</taxon>
        <taxon>Lobulomycetales</taxon>
        <taxon>Lobulomycetaceae</taxon>
        <taxon>Clydaea</taxon>
    </lineage>
</organism>
<dbReference type="EMBL" id="JADGJW010000486">
    <property type="protein sequence ID" value="KAJ3216291.1"/>
    <property type="molecule type" value="Genomic_DNA"/>
</dbReference>
<protein>
    <submittedName>
        <fullName evidence="3">Uncharacterized protein</fullName>
    </submittedName>
</protein>
<feature type="compositionally biased region" description="Pro residues" evidence="1">
    <location>
        <begin position="98"/>
        <end position="110"/>
    </location>
</feature>
<keyword evidence="2" id="KW-0472">Membrane</keyword>
<reference evidence="3" key="1">
    <citation type="submission" date="2020-05" db="EMBL/GenBank/DDBJ databases">
        <title>Phylogenomic resolution of chytrid fungi.</title>
        <authorList>
            <person name="Stajich J.E."/>
            <person name="Amses K."/>
            <person name="Simmons R."/>
            <person name="Seto K."/>
            <person name="Myers J."/>
            <person name="Bonds A."/>
            <person name="Quandt C.A."/>
            <person name="Barry K."/>
            <person name="Liu P."/>
            <person name="Grigoriev I."/>
            <person name="Longcore J.E."/>
            <person name="James T.Y."/>
        </authorList>
    </citation>
    <scope>NUCLEOTIDE SEQUENCE</scope>
    <source>
        <strain evidence="3">JEL0476</strain>
    </source>
</reference>
<feature type="compositionally biased region" description="Polar residues" evidence="1">
    <location>
        <begin position="73"/>
        <end position="92"/>
    </location>
</feature>
<sequence length="110" mass="12515">MGDPIQITLAIILVVVLICYYWYDRRSRGDEIDVWGGNGNITSNRPRRVSTASNLNHNQYSYPPPTKKHSVHHSNFSSEYNSPETAPYNRNSTTINIPDPPPPTYQPKTN</sequence>
<keyword evidence="4" id="KW-1185">Reference proteome</keyword>
<comment type="caution">
    <text evidence="3">The sequence shown here is derived from an EMBL/GenBank/DDBJ whole genome shotgun (WGS) entry which is preliminary data.</text>
</comment>
<keyword evidence="2" id="KW-1133">Transmembrane helix</keyword>
<feature type="transmembrane region" description="Helical" evidence="2">
    <location>
        <begin position="6"/>
        <end position="23"/>
    </location>
</feature>
<keyword evidence="2" id="KW-0812">Transmembrane</keyword>
<dbReference type="Proteomes" id="UP001211065">
    <property type="component" value="Unassembled WGS sequence"/>
</dbReference>
<evidence type="ECO:0000313" key="4">
    <source>
        <dbReference type="Proteomes" id="UP001211065"/>
    </source>
</evidence>
<proteinExistence type="predicted"/>
<dbReference type="AlphaFoldDB" id="A0AAD5TYV1"/>
<evidence type="ECO:0000313" key="3">
    <source>
        <dbReference type="EMBL" id="KAJ3216291.1"/>
    </source>
</evidence>